<evidence type="ECO:0000259" key="1">
    <source>
        <dbReference type="Pfam" id="PF00248"/>
    </source>
</evidence>
<protein>
    <recommendedName>
        <fullName evidence="1">NADP-dependent oxidoreductase domain-containing protein</fullName>
    </recommendedName>
</protein>
<dbReference type="Pfam" id="PF00248">
    <property type="entry name" value="Aldo_ket_red"/>
    <property type="match status" value="1"/>
</dbReference>
<evidence type="ECO:0000313" key="3">
    <source>
        <dbReference type="Proteomes" id="UP000694420"/>
    </source>
</evidence>
<dbReference type="InterPro" id="IPR036812">
    <property type="entry name" value="NAD(P)_OxRdtase_dom_sf"/>
</dbReference>
<reference evidence="2" key="2">
    <citation type="submission" date="2025-09" db="UniProtKB">
        <authorList>
            <consortium name="Ensembl"/>
        </authorList>
    </citation>
    <scope>IDENTIFICATION</scope>
</reference>
<keyword evidence="3" id="KW-1185">Reference proteome</keyword>
<reference evidence="2" key="1">
    <citation type="submission" date="2025-08" db="UniProtKB">
        <authorList>
            <consortium name="Ensembl"/>
        </authorList>
    </citation>
    <scope>IDENTIFICATION</scope>
</reference>
<proteinExistence type="predicted"/>
<dbReference type="InterPro" id="IPR020471">
    <property type="entry name" value="AKR"/>
</dbReference>
<dbReference type="Ensembl" id="ENSNPET00000021295.1">
    <property type="protein sequence ID" value="ENSNPEP00000020753.1"/>
    <property type="gene ID" value="ENSNPEG00000015431.1"/>
</dbReference>
<name>A0A8C7A633_NOTPE</name>
<feature type="domain" description="NADP-dependent oxidoreductase" evidence="1">
    <location>
        <begin position="1"/>
        <end position="141"/>
    </location>
</feature>
<organism evidence="2 3">
    <name type="scientific">Nothoprocta perdicaria</name>
    <name type="common">Chilean tinamou</name>
    <name type="synonym">Crypturus perdicarius</name>
    <dbReference type="NCBI Taxonomy" id="30464"/>
    <lineage>
        <taxon>Eukaryota</taxon>
        <taxon>Metazoa</taxon>
        <taxon>Chordata</taxon>
        <taxon>Craniata</taxon>
        <taxon>Vertebrata</taxon>
        <taxon>Euteleostomi</taxon>
        <taxon>Archelosauria</taxon>
        <taxon>Archosauria</taxon>
        <taxon>Dinosauria</taxon>
        <taxon>Saurischia</taxon>
        <taxon>Theropoda</taxon>
        <taxon>Coelurosauria</taxon>
        <taxon>Aves</taxon>
        <taxon>Palaeognathae</taxon>
        <taxon>Tinamiformes</taxon>
        <taxon>Tinamidae</taxon>
        <taxon>Nothoprocta</taxon>
    </lineage>
</organism>
<dbReference type="PANTHER" id="PTHR11732">
    <property type="entry name" value="ALDO/KETO REDUCTASE"/>
    <property type="match status" value="1"/>
</dbReference>
<sequence length="173" mass="19987">MEDLVDAELVKDTAISNFNHTHIGWLLSKPGLKYKPANNQIESHPFLPQEELISFCHSKGISVTAYCLLGLASGHGKNILLSEKRQNFLAVNAHLFLQVLIWFQIQRNMCVIPKSITPHHIEENFQLFGIFIHVFDFELIKEVMETILSFKKRYRICTLSEYLILLLDLAEYT</sequence>
<accession>A0A8C7A633</accession>
<dbReference type="GO" id="GO:0016491">
    <property type="term" value="F:oxidoreductase activity"/>
    <property type="evidence" value="ECO:0007669"/>
    <property type="project" value="InterPro"/>
</dbReference>
<dbReference type="Gene3D" id="3.20.20.100">
    <property type="entry name" value="NADP-dependent oxidoreductase domain"/>
    <property type="match status" value="1"/>
</dbReference>
<dbReference type="PRINTS" id="PR00069">
    <property type="entry name" value="ALDKETRDTASE"/>
</dbReference>
<evidence type="ECO:0000313" key="2">
    <source>
        <dbReference type="Ensembl" id="ENSNPEP00000020753.1"/>
    </source>
</evidence>
<dbReference type="AlphaFoldDB" id="A0A8C7A633"/>
<dbReference type="SUPFAM" id="SSF51430">
    <property type="entry name" value="NAD(P)-linked oxidoreductase"/>
    <property type="match status" value="1"/>
</dbReference>
<dbReference type="InterPro" id="IPR023210">
    <property type="entry name" value="NADP_OxRdtase_dom"/>
</dbReference>
<dbReference type="Proteomes" id="UP000694420">
    <property type="component" value="Unplaced"/>
</dbReference>